<keyword evidence="2" id="KW-1185">Reference proteome</keyword>
<comment type="caution">
    <text evidence="1">The sequence shown here is derived from an EMBL/GenBank/DDBJ whole genome shotgun (WGS) entry which is preliminary data.</text>
</comment>
<dbReference type="Proteomes" id="UP000435304">
    <property type="component" value="Unassembled WGS sequence"/>
</dbReference>
<dbReference type="EMBL" id="WPCU01000005">
    <property type="protein sequence ID" value="MVA76153.1"/>
    <property type="molecule type" value="Genomic_DNA"/>
</dbReference>
<reference evidence="1 2" key="1">
    <citation type="submission" date="2019-12" db="EMBL/GenBank/DDBJ databases">
        <title>Auraticoccus cholistani sp. nov., an actinomycete isolated from soil of Cholistan desert.</title>
        <authorList>
            <person name="Cheema M.T."/>
        </authorList>
    </citation>
    <scope>NUCLEOTIDE SEQUENCE [LARGE SCALE GENOMIC DNA]</scope>
    <source>
        <strain evidence="1 2">F435</strain>
    </source>
</reference>
<evidence type="ECO:0000313" key="2">
    <source>
        <dbReference type="Proteomes" id="UP000435304"/>
    </source>
</evidence>
<dbReference type="InterPro" id="IPR021456">
    <property type="entry name" value="DUF3107"/>
</dbReference>
<name>A0A6A9UTK0_9ACTN</name>
<dbReference type="RefSeq" id="WP_331714586.1">
    <property type="nucleotide sequence ID" value="NZ_WPCU01000005.1"/>
</dbReference>
<evidence type="ECO:0000313" key="1">
    <source>
        <dbReference type="EMBL" id="MVA76153.1"/>
    </source>
</evidence>
<organism evidence="1 2">
    <name type="scientific">Auraticoccus cholistanensis</name>
    <dbReference type="NCBI Taxonomy" id="2656650"/>
    <lineage>
        <taxon>Bacteria</taxon>
        <taxon>Bacillati</taxon>
        <taxon>Actinomycetota</taxon>
        <taxon>Actinomycetes</taxon>
        <taxon>Propionibacteriales</taxon>
        <taxon>Propionibacteriaceae</taxon>
        <taxon>Auraticoccus</taxon>
    </lineage>
</organism>
<proteinExistence type="predicted"/>
<dbReference type="Pfam" id="PF11305">
    <property type="entry name" value="DUF3107"/>
    <property type="match status" value="1"/>
</dbReference>
<accession>A0A6A9UTK0</accession>
<dbReference type="AlphaFoldDB" id="A0A6A9UTK0"/>
<protein>
    <submittedName>
        <fullName evidence="1">DUF3107 family protein</fullName>
    </submittedName>
</protein>
<sequence length="74" mass="7922">MDIKVGIQHIGREVSVESPSDADTVQAELEKALADDGLLSLSDTRGRRVLIPAAKIAYLEIGEESTRRVGFGAV</sequence>
<gene>
    <name evidence="1" type="ORF">GC722_08970</name>
</gene>